<dbReference type="SUPFAM" id="SSF46626">
    <property type="entry name" value="Cytochrome c"/>
    <property type="match status" value="1"/>
</dbReference>
<dbReference type="AlphaFoldDB" id="A0A5C6EJA3"/>
<dbReference type="SMART" id="SM00320">
    <property type="entry name" value="WD40"/>
    <property type="match status" value="4"/>
</dbReference>
<dbReference type="InterPro" id="IPR011429">
    <property type="entry name" value="Cyt_c_Planctomycete-type"/>
</dbReference>
<name>A0A5C6EJA3_9BACT</name>
<comment type="caution">
    <text evidence="6">The sequence shown here is derived from an EMBL/GenBank/DDBJ whole genome shotgun (WGS) entry which is preliminary data.</text>
</comment>
<dbReference type="PROSITE" id="PS50294">
    <property type="entry name" value="WD_REPEATS_REGION"/>
    <property type="match status" value="3"/>
</dbReference>
<dbReference type="SUPFAM" id="SSF50978">
    <property type="entry name" value="WD40 repeat-like"/>
    <property type="match status" value="1"/>
</dbReference>
<keyword evidence="7" id="KW-1185">Reference proteome</keyword>
<dbReference type="InterPro" id="IPR001480">
    <property type="entry name" value="Bulb-type_lectin_dom"/>
</dbReference>
<feature type="repeat" description="WD" evidence="3">
    <location>
        <begin position="304"/>
        <end position="345"/>
    </location>
</feature>
<dbReference type="PANTHER" id="PTHR19879:SF9">
    <property type="entry name" value="TRANSCRIPTION INITIATION FACTOR TFIID SUBUNIT 5"/>
    <property type="match status" value="1"/>
</dbReference>
<feature type="repeat" description="WD" evidence="3">
    <location>
        <begin position="262"/>
        <end position="303"/>
    </location>
</feature>
<keyword evidence="1 3" id="KW-0853">WD repeat</keyword>
<evidence type="ECO:0000256" key="3">
    <source>
        <dbReference type="PROSITE-ProRule" id="PRU00221"/>
    </source>
</evidence>
<dbReference type="PROSITE" id="PS50927">
    <property type="entry name" value="BULB_LECTIN"/>
    <property type="match status" value="1"/>
</dbReference>
<dbReference type="InterPro" id="IPR036909">
    <property type="entry name" value="Cyt_c-like_dom_sf"/>
</dbReference>
<sequence length="920" mass="98880" precursor="true">MRNLLSLCLVICSLAATSAAEPVDYVRDVLPIFQTYCISCHADGDSEGDLVMDSHAAMMKGGENGAVITAGVPSSSRLFLMAAGKLEPVMPPDGEQGPSEAELATIEAWIEQGAIGPDGDMPIKTVLRTPKIATNKNAAKPITAIAASGKSKLHALARFGSVELVDGDKVVNTIRGDFGKVNAIEFSRDGERILIASGVTGAYGDAAIYSVATGERLVEMVGHSDVLYAAVFSPDETLVATAGYDRQIVLWNAATGDPIRTFSGHNGAIFDLVFSPDGNLLVSACADETVKIWDVKTGQRFDTLSQPEGEVFTVEITADGKYVLAGSADNRLRVWRLKSVDKPRINPIVATRFVDESPLVNFALTGDGKELVVMSEAGNLKRIRTSDWTPSGVIDSVGSGASDLAIDLGGKSILVSMMNGTVERRELPAMSGKSNGKPIEGPHAVPPKYMDLGELVSVSESDAKSELKSQSGVVDVDRGARISGVISLPGQVDRFRWHARAGEVWAIDADATGKAGKIDPFIAIVDDDGQRVPRVRLQAIRDTYFTFRGKNSTQVNDFRMFNFEELNLNDFLYASGEVTRLFMRPRGPDSGFNVYPNSGNRWTFFGTTHSTHALGEPAYVVRPLAPGDQPLANGLPVFDIYYENDDDPMRMAGTGSRLLFTAPADGRYTVQVTDTRGEGGDDYGYTLAVRAAQPAFVPHVKPVTKSLRRGGGREIQINVDRTDGFDGPVKFDIQGLPEEVVSNFPVTIEKGQQSAVAMVWIPESAKGWDGEVEPTLVATAKVLGRNVERRVGSIGKLKVANRAEVISTIQPIGRTEIADSAWTLTVRRGETVPARVILDRKDGFKNEVSFGKEEAGRNSTHGVYVDNIGLNGLLVPAGMTQQDFFVTADPIAKLGKRQFFLTAGVDGGVTTHPIVVEVVE</sequence>
<dbReference type="Proteomes" id="UP000317977">
    <property type="component" value="Unassembled WGS sequence"/>
</dbReference>
<dbReference type="EMBL" id="SJPX01000005">
    <property type="protein sequence ID" value="TWU47741.1"/>
    <property type="molecule type" value="Genomic_DNA"/>
</dbReference>
<evidence type="ECO:0000256" key="4">
    <source>
        <dbReference type="SAM" id="SignalP"/>
    </source>
</evidence>
<evidence type="ECO:0000313" key="6">
    <source>
        <dbReference type="EMBL" id="TWU47741.1"/>
    </source>
</evidence>
<dbReference type="InterPro" id="IPR019775">
    <property type="entry name" value="WD40_repeat_CS"/>
</dbReference>
<evidence type="ECO:0000259" key="5">
    <source>
        <dbReference type="PROSITE" id="PS50927"/>
    </source>
</evidence>
<evidence type="ECO:0000256" key="2">
    <source>
        <dbReference type="ARBA" id="ARBA00022737"/>
    </source>
</evidence>
<dbReference type="PANTHER" id="PTHR19879">
    <property type="entry name" value="TRANSCRIPTION INITIATION FACTOR TFIID"/>
    <property type="match status" value="1"/>
</dbReference>
<dbReference type="InterPro" id="IPR015943">
    <property type="entry name" value="WD40/YVTN_repeat-like_dom_sf"/>
</dbReference>
<accession>A0A5C6EJA3</accession>
<dbReference type="Gene3D" id="2.130.10.10">
    <property type="entry name" value="YVTN repeat-like/Quinoprotein amine dehydrogenase"/>
    <property type="match status" value="1"/>
</dbReference>
<reference evidence="6 7" key="1">
    <citation type="submission" date="2019-02" db="EMBL/GenBank/DDBJ databases">
        <title>Deep-cultivation of Planctomycetes and their phenomic and genomic characterization uncovers novel biology.</title>
        <authorList>
            <person name="Wiegand S."/>
            <person name="Jogler M."/>
            <person name="Boedeker C."/>
            <person name="Pinto D."/>
            <person name="Vollmers J."/>
            <person name="Rivas-Marin E."/>
            <person name="Kohn T."/>
            <person name="Peeters S.H."/>
            <person name="Heuer A."/>
            <person name="Rast P."/>
            <person name="Oberbeckmann S."/>
            <person name="Bunk B."/>
            <person name="Jeske O."/>
            <person name="Meyerdierks A."/>
            <person name="Storesund J.E."/>
            <person name="Kallscheuer N."/>
            <person name="Luecker S."/>
            <person name="Lage O.M."/>
            <person name="Pohl T."/>
            <person name="Merkel B.J."/>
            <person name="Hornburger P."/>
            <person name="Mueller R.-W."/>
            <person name="Bruemmer F."/>
            <person name="Labrenz M."/>
            <person name="Spormann A.M."/>
            <person name="Op Den Camp H."/>
            <person name="Overmann J."/>
            <person name="Amann R."/>
            <person name="Jetten M.S.M."/>
            <person name="Mascher T."/>
            <person name="Medema M.H."/>
            <person name="Devos D.P."/>
            <person name="Kaster A.-K."/>
            <person name="Ovreas L."/>
            <person name="Rohde M."/>
            <person name="Galperin M.Y."/>
            <person name="Jogler C."/>
        </authorList>
    </citation>
    <scope>NUCLEOTIDE SEQUENCE [LARGE SCALE GENOMIC DNA]</scope>
    <source>
        <strain evidence="6 7">Poly59</strain>
    </source>
</reference>
<feature type="repeat" description="WD" evidence="3">
    <location>
        <begin position="220"/>
        <end position="261"/>
    </location>
</feature>
<protein>
    <submittedName>
        <fullName evidence="6">WD domain, G-beta repeat</fullName>
    </submittedName>
</protein>
<dbReference type="OrthoDB" id="226265at2"/>
<dbReference type="InterPro" id="IPR001680">
    <property type="entry name" value="WD40_rpt"/>
</dbReference>
<evidence type="ECO:0000313" key="7">
    <source>
        <dbReference type="Proteomes" id="UP000317977"/>
    </source>
</evidence>
<gene>
    <name evidence="6" type="ORF">Poly59_45820</name>
</gene>
<dbReference type="PROSITE" id="PS50082">
    <property type="entry name" value="WD_REPEATS_2"/>
    <property type="match status" value="3"/>
</dbReference>
<dbReference type="InterPro" id="IPR036322">
    <property type="entry name" value="WD40_repeat_dom_sf"/>
</dbReference>
<keyword evidence="2" id="KW-0677">Repeat</keyword>
<feature type="signal peptide" evidence="4">
    <location>
        <begin position="1"/>
        <end position="19"/>
    </location>
</feature>
<dbReference type="GO" id="GO:0009055">
    <property type="term" value="F:electron transfer activity"/>
    <property type="evidence" value="ECO:0007669"/>
    <property type="project" value="InterPro"/>
</dbReference>
<keyword evidence="4" id="KW-0732">Signal</keyword>
<dbReference type="Pfam" id="PF00400">
    <property type="entry name" value="WD40"/>
    <property type="match status" value="3"/>
</dbReference>
<dbReference type="Gene3D" id="2.60.120.380">
    <property type="match status" value="1"/>
</dbReference>
<feature type="chain" id="PRO_5022999559" evidence="4">
    <location>
        <begin position="20"/>
        <end position="920"/>
    </location>
</feature>
<dbReference type="GO" id="GO:0020037">
    <property type="term" value="F:heme binding"/>
    <property type="evidence" value="ECO:0007669"/>
    <property type="project" value="InterPro"/>
</dbReference>
<dbReference type="PROSITE" id="PS00678">
    <property type="entry name" value="WD_REPEATS_1"/>
    <property type="match status" value="2"/>
</dbReference>
<feature type="domain" description="Bulb-type lectin" evidence="5">
    <location>
        <begin position="202"/>
        <end position="337"/>
    </location>
</feature>
<dbReference type="Pfam" id="PF07635">
    <property type="entry name" value="PSCyt1"/>
    <property type="match status" value="1"/>
</dbReference>
<dbReference type="CDD" id="cd00200">
    <property type="entry name" value="WD40"/>
    <property type="match status" value="1"/>
</dbReference>
<dbReference type="RefSeq" id="WP_146536211.1">
    <property type="nucleotide sequence ID" value="NZ_SJPX01000005.1"/>
</dbReference>
<organism evidence="6 7">
    <name type="scientific">Rubripirellula reticaptiva</name>
    <dbReference type="NCBI Taxonomy" id="2528013"/>
    <lineage>
        <taxon>Bacteria</taxon>
        <taxon>Pseudomonadati</taxon>
        <taxon>Planctomycetota</taxon>
        <taxon>Planctomycetia</taxon>
        <taxon>Pirellulales</taxon>
        <taxon>Pirellulaceae</taxon>
        <taxon>Rubripirellula</taxon>
    </lineage>
</organism>
<proteinExistence type="predicted"/>
<evidence type="ECO:0000256" key="1">
    <source>
        <dbReference type="ARBA" id="ARBA00022574"/>
    </source>
</evidence>